<dbReference type="Proteomes" id="UP000824120">
    <property type="component" value="Chromosome 7"/>
</dbReference>
<proteinExistence type="predicted"/>
<accession>A0A9J5Y1C4</accession>
<dbReference type="AlphaFoldDB" id="A0A9J5Y1C4"/>
<keyword evidence="2" id="KW-1185">Reference proteome</keyword>
<dbReference type="EMBL" id="JACXVP010000007">
    <property type="protein sequence ID" value="KAG5593655.1"/>
    <property type="molecule type" value="Genomic_DNA"/>
</dbReference>
<comment type="caution">
    <text evidence="1">The sequence shown here is derived from an EMBL/GenBank/DDBJ whole genome shotgun (WGS) entry which is preliminary data.</text>
</comment>
<sequence>MLPVEAMLVSIIRQLERGDDDFCQFLFPYELINRAFEIIRPVSWRGMPPAFLVVFAAMAWLDSPFAQAELINWAFEVIRPVSWWATSFSCGFCSHGWVSIPFNSFFNASAGAQNVAGGAGGSYGVHSLFSNASARALSAAGGGSGSCGVEYNRASIPFNPFFFFSFFEASAVALNVAGGAESGAGEYNWWLYRGDDDFYQFYSLLS</sequence>
<protein>
    <submittedName>
        <fullName evidence="1">Uncharacterized protein</fullName>
    </submittedName>
</protein>
<dbReference type="OrthoDB" id="10357914at2759"/>
<reference evidence="1 2" key="1">
    <citation type="submission" date="2020-09" db="EMBL/GenBank/DDBJ databases">
        <title>De no assembly of potato wild relative species, Solanum commersonii.</title>
        <authorList>
            <person name="Cho K."/>
        </authorList>
    </citation>
    <scope>NUCLEOTIDE SEQUENCE [LARGE SCALE GENOMIC DNA]</scope>
    <source>
        <strain evidence="1">LZ3.2</strain>
        <tissue evidence="1">Leaf</tissue>
    </source>
</reference>
<evidence type="ECO:0000313" key="1">
    <source>
        <dbReference type="EMBL" id="KAG5593655.1"/>
    </source>
</evidence>
<gene>
    <name evidence="1" type="ORF">H5410_034887</name>
</gene>
<organism evidence="1 2">
    <name type="scientific">Solanum commersonii</name>
    <name type="common">Commerson's wild potato</name>
    <name type="synonym">Commerson's nightshade</name>
    <dbReference type="NCBI Taxonomy" id="4109"/>
    <lineage>
        <taxon>Eukaryota</taxon>
        <taxon>Viridiplantae</taxon>
        <taxon>Streptophyta</taxon>
        <taxon>Embryophyta</taxon>
        <taxon>Tracheophyta</taxon>
        <taxon>Spermatophyta</taxon>
        <taxon>Magnoliopsida</taxon>
        <taxon>eudicotyledons</taxon>
        <taxon>Gunneridae</taxon>
        <taxon>Pentapetalae</taxon>
        <taxon>asterids</taxon>
        <taxon>lamiids</taxon>
        <taxon>Solanales</taxon>
        <taxon>Solanaceae</taxon>
        <taxon>Solanoideae</taxon>
        <taxon>Solaneae</taxon>
        <taxon>Solanum</taxon>
    </lineage>
</organism>
<evidence type="ECO:0000313" key="2">
    <source>
        <dbReference type="Proteomes" id="UP000824120"/>
    </source>
</evidence>
<name>A0A9J5Y1C4_SOLCO</name>